<gene>
    <name evidence="2" type="ORF">AVDCRST_MAG11-2562</name>
</gene>
<accession>A0A6J4LHQ1</accession>
<feature type="compositionally biased region" description="Basic residues" evidence="1">
    <location>
        <begin position="339"/>
        <end position="350"/>
    </location>
</feature>
<sequence length="490" mass="51920">DGRPGLLVRRAGVPGGRDLEVPHGAARGARLHRAARGGRDPDGVRGAVGVGEAGDLVRLRHRRHPAGGAEAGRGLPRPDGRGRAGARRGAQRRDAAQHRGRDRREEDHAAREDPRHARALARGGRGADGGQGVPRAGGRVQGRGRHALHARVEHARRVVGPVGGQHARLGDVQVPGVERALRRGAVARQERARRGDAHGAGVGVQARAPRAAAALALRDPRRRRPAQRGAEHGEHLVLLPRARLRPHAGDVQRREEDGAGRGDDDRHAARHRGDGGLGVERPLLAAGGRGDVAQHRAGGDAAVGREGPGARQGDPARARRVGQRARRADAAQRAGGRARPPRRRLRRHRRRELERADDQPALPVEHPQPARAPLGERDLDGDADRAQGRGGRGQGAGDDDARPPAAAQGRGGRVGLLQHRADEDGEVQAVLRPHRQAPGVAERRHHGALPPRDAQVLLRPQEVRDVPGAARDHLPDGAGAEGQRAGGTAV</sequence>
<feature type="region of interest" description="Disordered" evidence="1">
    <location>
        <begin position="185"/>
        <end position="420"/>
    </location>
</feature>
<feature type="non-terminal residue" evidence="2">
    <location>
        <position position="490"/>
    </location>
</feature>
<feature type="compositionally biased region" description="Basic and acidic residues" evidence="1">
    <location>
        <begin position="247"/>
        <end position="274"/>
    </location>
</feature>
<reference evidence="2" key="1">
    <citation type="submission" date="2020-02" db="EMBL/GenBank/DDBJ databases">
        <authorList>
            <person name="Meier V. D."/>
        </authorList>
    </citation>
    <scope>NUCLEOTIDE SEQUENCE</scope>
    <source>
        <strain evidence="2">AVDCRST_MAG11</strain>
    </source>
</reference>
<feature type="compositionally biased region" description="Basic and acidic residues" evidence="1">
    <location>
        <begin position="374"/>
        <end position="387"/>
    </location>
</feature>
<feature type="compositionally biased region" description="Basic and acidic residues" evidence="1">
    <location>
        <begin position="188"/>
        <end position="197"/>
    </location>
</feature>
<name>A0A6J4LHQ1_9BACT</name>
<protein>
    <submittedName>
        <fullName evidence="2">Uncharacterized protein</fullName>
    </submittedName>
</protein>
<evidence type="ECO:0000256" key="1">
    <source>
        <dbReference type="SAM" id="MobiDB-lite"/>
    </source>
</evidence>
<feature type="compositionally biased region" description="Low complexity" evidence="1">
    <location>
        <begin position="203"/>
        <end position="217"/>
    </location>
</feature>
<feature type="compositionally biased region" description="Basic and acidic residues" evidence="1">
    <location>
        <begin position="461"/>
        <end position="475"/>
    </location>
</feature>
<dbReference type="EMBL" id="CADCTU010000573">
    <property type="protein sequence ID" value="CAA9332964.1"/>
    <property type="molecule type" value="Genomic_DNA"/>
</dbReference>
<feature type="region of interest" description="Disordered" evidence="1">
    <location>
        <begin position="1"/>
        <end position="146"/>
    </location>
</feature>
<dbReference type="AlphaFoldDB" id="A0A6J4LHQ1"/>
<feature type="compositionally biased region" description="Basic and acidic residues" evidence="1">
    <location>
        <begin position="91"/>
        <end position="116"/>
    </location>
</feature>
<organism evidence="2">
    <name type="scientific">uncultured Gemmatimonadaceae bacterium</name>
    <dbReference type="NCBI Taxonomy" id="246130"/>
    <lineage>
        <taxon>Bacteria</taxon>
        <taxon>Pseudomonadati</taxon>
        <taxon>Gemmatimonadota</taxon>
        <taxon>Gemmatimonadia</taxon>
        <taxon>Gemmatimonadales</taxon>
        <taxon>Gemmatimonadaceae</taxon>
        <taxon>environmental samples</taxon>
    </lineage>
</organism>
<feature type="compositionally biased region" description="Gly residues" evidence="1">
    <location>
        <begin position="123"/>
        <end position="132"/>
    </location>
</feature>
<proteinExistence type="predicted"/>
<feature type="region of interest" description="Disordered" evidence="1">
    <location>
        <begin position="437"/>
        <end position="490"/>
    </location>
</feature>
<evidence type="ECO:0000313" key="2">
    <source>
        <dbReference type="EMBL" id="CAA9332964.1"/>
    </source>
</evidence>
<feature type="non-terminal residue" evidence="2">
    <location>
        <position position="1"/>
    </location>
</feature>